<name>A0A0M0JAA6_9EUKA</name>
<evidence type="ECO:0000256" key="2">
    <source>
        <dbReference type="ARBA" id="ARBA00011838"/>
    </source>
</evidence>
<comment type="subunit">
    <text evidence="2">Part of the 50S ribosomal subunit.</text>
</comment>
<keyword evidence="4" id="KW-0694">RNA-binding</keyword>
<evidence type="ECO:0000313" key="9">
    <source>
        <dbReference type="Proteomes" id="UP000037460"/>
    </source>
</evidence>
<reference evidence="9" key="1">
    <citation type="journal article" date="2015" name="PLoS Genet.">
        <title>Genome Sequence and Transcriptome Analyses of Chrysochromulina tobin: Metabolic Tools for Enhanced Algal Fitness in the Prominent Order Prymnesiales (Haptophyceae).</title>
        <authorList>
            <person name="Hovde B.T."/>
            <person name="Deodato C.R."/>
            <person name="Hunsperger H.M."/>
            <person name="Ryken S.A."/>
            <person name="Yost W."/>
            <person name="Jha R.K."/>
            <person name="Patterson J."/>
            <person name="Monnat R.J. Jr."/>
            <person name="Barlow S.B."/>
            <person name="Starkenburg S.R."/>
            <person name="Cattolico R.A."/>
        </authorList>
    </citation>
    <scope>NUCLEOTIDE SEQUENCE</scope>
    <source>
        <strain evidence="9">CCMP291</strain>
    </source>
</reference>
<accession>A0A0M0JAA6</accession>
<evidence type="ECO:0000256" key="4">
    <source>
        <dbReference type="ARBA" id="ARBA00022884"/>
    </source>
</evidence>
<keyword evidence="9" id="KW-1185">Reference proteome</keyword>
<keyword evidence="6" id="KW-0687">Ribonucleoprotein</keyword>
<comment type="caution">
    <text evidence="8">The sequence shown here is derived from an EMBL/GenBank/DDBJ whole genome shotgun (WGS) entry which is preliminary data.</text>
</comment>
<dbReference type="InterPro" id="IPR028364">
    <property type="entry name" value="Ribosomal_uL1/biogenesis"/>
</dbReference>
<proteinExistence type="inferred from homology"/>
<dbReference type="NCBIfam" id="TIGR01169">
    <property type="entry name" value="rplA_bact"/>
    <property type="match status" value="1"/>
</dbReference>
<evidence type="ECO:0000256" key="5">
    <source>
        <dbReference type="ARBA" id="ARBA00022980"/>
    </source>
</evidence>
<dbReference type="InterPro" id="IPR002143">
    <property type="entry name" value="Ribosomal_uL1"/>
</dbReference>
<dbReference type="GO" id="GO:0019843">
    <property type="term" value="F:rRNA binding"/>
    <property type="evidence" value="ECO:0007669"/>
    <property type="project" value="UniProtKB-KW"/>
</dbReference>
<dbReference type="InterPro" id="IPR023674">
    <property type="entry name" value="Ribosomal_uL1-like"/>
</dbReference>
<keyword evidence="5 8" id="KW-0689">Ribosomal protein</keyword>
<dbReference type="GO" id="GO:0015934">
    <property type="term" value="C:large ribosomal subunit"/>
    <property type="evidence" value="ECO:0007669"/>
    <property type="project" value="InterPro"/>
</dbReference>
<evidence type="ECO:0000256" key="6">
    <source>
        <dbReference type="ARBA" id="ARBA00023274"/>
    </source>
</evidence>
<evidence type="ECO:0000313" key="8">
    <source>
        <dbReference type="EMBL" id="KOO23514.1"/>
    </source>
</evidence>
<dbReference type="OrthoDB" id="1747252at2759"/>
<dbReference type="Gene3D" id="3.40.50.790">
    <property type="match status" value="1"/>
</dbReference>
<dbReference type="InterPro" id="IPR016095">
    <property type="entry name" value="Ribosomal_uL1_3-a/b-sand"/>
</dbReference>
<dbReference type="GO" id="GO:0006412">
    <property type="term" value="P:translation"/>
    <property type="evidence" value="ECO:0007669"/>
    <property type="project" value="InterPro"/>
</dbReference>
<dbReference type="Proteomes" id="UP000037460">
    <property type="component" value="Unassembled WGS sequence"/>
</dbReference>
<dbReference type="SUPFAM" id="SSF56808">
    <property type="entry name" value="Ribosomal protein L1"/>
    <property type="match status" value="1"/>
</dbReference>
<dbReference type="PANTHER" id="PTHR36427">
    <property type="entry name" value="54S RIBOSOMAL PROTEIN L1, MITOCHONDRIAL"/>
    <property type="match status" value="1"/>
</dbReference>
<gene>
    <name evidence="8" type="ORF">Ctob_005610</name>
</gene>
<dbReference type="Gene3D" id="3.30.190.20">
    <property type="match status" value="1"/>
</dbReference>
<evidence type="ECO:0000256" key="7">
    <source>
        <dbReference type="ARBA" id="ARBA00035205"/>
    </source>
</evidence>
<sequence>MLRVSRAAATRLAASPGSALLPPHGSQSLLRTTRRFAVKDVRAERLRAAHLDEALQIVRAYACARYPESVDIALRLNTDVKRSDERVRGTVLLPHGTGKSIRVAVFARGELAEEARAAGADVVGAEDLVEEVLKGRLDFERVIAAPDVLPLMAKAARTLGPKGLMPNPKRGTVTKEITEAVKRAKGGEVEFRADTKAGLVHATIGRAEFSNEHLRNNALTLMDAVLALRPARFKGKAPRSITISSTTGPGVKLDHRLWTV</sequence>
<keyword evidence="3" id="KW-0699">rRNA-binding</keyword>
<dbReference type="Pfam" id="PF00687">
    <property type="entry name" value="Ribosomal_L1"/>
    <property type="match status" value="1"/>
</dbReference>
<evidence type="ECO:0000256" key="1">
    <source>
        <dbReference type="ARBA" id="ARBA00010531"/>
    </source>
</evidence>
<comment type="similarity">
    <text evidence="1">Belongs to the universal ribosomal protein uL1 family.</text>
</comment>
<dbReference type="EMBL" id="JWZX01003184">
    <property type="protein sequence ID" value="KOO23514.1"/>
    <property type="molecule type" value="Genomic_DNA"/>
</dbReference>
<dbReference type="PIRSF" id="PIRSF002155">
    <property type="entry name" value="Ribosomal_L1"/>
    <property type="match status" value="1"/>
</dbReference>
<dbReference type="PANTHER" id="PTHR36427:SF3">
    <property type="entry name" value="LARGE RIBOSOMAL SUBUNIT PROTEIN UL1M"/>
    <property type="match status" value="1"/>
</dbReference>
<dbReference type="AlphaFoldDB" id="A0A0M0JAA6"/>
<dbReference type="GO" id="GO:0003735">
    <property type="term" value="F:structural constituent of ribosome"/>
    <property type="evidence" value="ECO:0007669"/>
    <property type="project" value="InterPro"/>
</dbReference>
<evidence type="ECO:0000256" key="3">
    <source>
        <dbReference type="ARBA" id="ARBA00022730"/>
    </source>
</evidence>
<organism evidence="8 9">
    <name type="scientific">Chrysochromulina tobinii</name>
    <dbReference type="NCBI Taxonomy" id="1460289"/>
    <lineage>
        <taxon>Eukaryota</taxon>
        <taxon>Haptista</taxon>
        <taxon>Haptophyta</taxon>
        <taxon>Prymnesiophyceae</taxon>
        <taxon>Prymnesiales</taxon>
        <taxon>Chrysochromulinaceae</taxon>
        <taxon>Chrysochromulina</taxon>
    </lineage>
</organism>
<dbReference type="InterPro" id="IPR005878">
    <property type="entry name" value="Ribosom_uL1_bac-type"/>
</dbReference>
<protein>
    <recommendedName>
        <fullName evidence="7">Large ribosomal subunit protein uL1c</fullName>
    </recommendedName>
</protein>
<dbReference type="CDD" id="cd00403">
    <property type="entry name" value="Ribosomal_L1"/>
    <property type="match status" value="1"/>
</dbReference>
<dbReference type="HAMAP" id="MF_01318_B">
    <property type="entry name" value="Ribosomal_uL1_B"/>
    <property type="match status" value="1"/>
</dbReference>
<dbReference type="FunFam" id="3.40.50.790:FF:000001">
    <property type="entry name" value="50S ribosomal protein L1"/>
    <property type="match status" value="1"/>
</dbReference>